<dbReference type="InterPro" id="IPR042104">
    <property type="entry name" value="PKS_dehydratase_sf"/>
</dbReference>
<proteinExistence type="predicted"/>
<dbReference type="InterPro" id="IPR052568">
    <property type="entry name" value="PKS-FAS_Synthase"/>
</dbReference>
<comment type="caution">
    <text evidence="4">The sequence shown here is derived from an EMBL/GenBank/DDBJ whole genome shotgun (WGS) entry which is preliminary data.</text>
</comment>
<dbReference type="SMART" id="SM00827">
    <property type="entry name" value="PKS_AT"/>
    <property type="match status" value="1"/>
</dbReference>
<dbReference type="Gene3D" id="3.40.366.10">
    <property type="entry name" value="Malonyl-Coenzyme A Acyl Carrier Protein, domain 2"/>
    <property type="match status" value="1"/>
</dbReference>
<feature type="domain" description="Malonyl-CoA:ACP transacylase (MAT)" evidence="3">
    <location>
        <begin position="117"/>
        <end position="390"/>
    </location>
</feature>
<dbReference type="InterPro" id="IPR037143">
    <property type="entry name" value="4-PPantetheinyl_Trfase_dom_sf"/>
</dbReference>
<dbReference type="InterPro" id="IPR014043">
    <property type="entry name" value="Acyl_transferase_dom"/>
</dbReference>
<name>A0ABU1JF58_9MICC</name>
<dbReference type="InterPro" id="IPR016035">
    <property type="entry name" value="Acyl_Trfase/lysoPLipase"/>
</dbReference>
<dbReference type="PANTHER" id="PTHR43074">
    <property type="entry name" value="OMEGA-3 POLYUNSATURATED FATTY ACID SYNTHASE PFAB-RELATED"/>
    <property type="match status" value="1"/>
</dbReference>
<feature type="region of interest" description="Disordered" evidence="2">
    <location>
        <begin position="526"/>
        <end position="554"/>
    </location>
</feature>
<dbReference type="InterPro" id="IPR008278">
    <property type="entry name" value="4-PPantetheinyl_Trfase_dom"/>
</dbReference>
<dbReference type="Proteomes" id="UP001185069">
    <property type="component" value="Unassembled WGS sequence"/>
</dbReference>
<protein>
    <submittedName>
        <fullName evidence="4">Malonyl CoA-acyl carrier protein transacylase/phosphopantetheinyl transferase/3-hydroxymyristoyl/3-hydroxydecanoyl-(Acyl carrier protein) dehydratase</fullName>
    </submittedName>
</protein>
<feature type="compositionally biased region" description="Pro residues" evidence="2">
    <location>
        <begin position="526"/>
        <end position="537"/>
    </location>
</feature>
<sequence>MSTELGNLPRTAAVRSAVEPDAAQVLLLSAGSLPEMQQLLMAEDAELLARIGTPPGDGPVRLGIVAPGKKQLNVARKAVSRGNPWHGRNDVWFRPGPLLRARADSGPGGGGGKLAFVCPGLEADFSPRIDDVIEHFGLPALRGAAGKGDALQGTQLQSSAVLQVSRVLAAALQRIGVIPDELAGHSVGEWSAMIIGGIYDGGAVDRFLDESGMTEIQFPGLAFAVIGTSAETVSAALQGRGDVVLSHDNAPQQSMICGPLQTVEEIVAEFRAQGFISRVLPFASGFHTPMFREHVGQIQALTESWAISPAQRPVWSATTMRPFPADVAQIQEIFIRHLVEHVRFRELIANMHADGSTVFIQLGPGQLGSLISDTLHHTEHVVVSANASHRTGLNQLRSVLTALWACGREVDLGFLGVSSPAAAPVESGAPAESDTPVESAGPPKAPAAAAAGGAASPVDASERAAGFRSGSNLSPLLAAELDAFLTESEALVAALLDGSLARAAALPGALRQIQVPPSVAASLPPAALPAPQLPPEAPGTAGPAEPVADSRPKLPPRALTVSLDRMPYLIDHSFFRQREDWPDVSDRFPVVPGTAIIRFMMDAAEAATGRSAVALHEVRLDRWVDLSEPTDVEIAMDWLDDHRLAVSFGGFAHGTIELAAEYPAPASEVWPVDTSAERPAGISHASQLYSEGWMFHGPQYQIITAVHGVGERHIRASLVAKDAKGSLMDSIGQLAGYWVQLQFSRRSRVFPVGVQTMAFSGPEPLPGEVLECHLKITEFTEDSFAVTGQLVHDGRVWCQITGWQEHRFDNEPNIHDMDEAIEKHTFSLPQPGGWVLLPDFWPDLASRDLTLRKYFGRAERQEHLASPPRGRRQRLLGKIAAKDAIRRVLWSTDPSGVFPAELAIGHLPSGQPTVSGVHGRQLPELEFSIAHSNDVGVAIARPRVPGSAGVGIDVEAIESRPESIEAVLFGDAEQARLDALRKDAEPAEALAWLTRFFSAKEAVGKALGTGLAGRPRELEVVAVHPGTPDCDYRLDVDTAAGRRYRVAVSTIHNLEILTERSYIVAWTTGLDDSERTPQ</sequence>
<dbReference type="RefSeq" id="WP_309800618.1">
    <property type="nucleotide sequence ID" value="NZ_BAAAHY010000006.1"/>
</dbReference>
<evidence type="ECO:0000259" key="3">
    <source>
        <dbReference type="SMART" id="SM00827"/>
    </source>
</evidence>
<feature type="compositionally biased region" description="Low complexity" evidence="2">
    <location>
        <begin position="440"/>
        <end position="455"/>
    </location>
</feature>
<dbReference type="SUPFAM" id="SSF55048">
    <property type="entry name" value="Probable ACP-binding domain of malonyl-CoA ACP transacylase"/>
    <property type="match status" value="1"/>
</dbReference>
<dbReference type="PANTHER" id="PTHR43074:SF1">
    <property type="entry name" value="BETA-KETOACYL SYNTHASE FAMILY PROTEIN-RELATED"/>
    <property type="match status" value="1"/>
</dbReference>
<dbReference type="SUPFAM" id="SSF56214">
    <property type="entry name" value="4'-phosphopantetheinyl transferase"/>
    <property type="match status" value="2"/>
</dbReference>
<dbReference type="Gene3D" id="3.90.470.20">
    <property type="entry name" value="4'-phosphopantetheinyl transferase domain"/>
    <property type="match status" value="2"/>
</dbReference>
<reference evidence="4 5" key="1">
    <citation type="submission" date="2023-07" db="EMBL/GenBank/DDBJ databases">
        <title>Sequencing the genomes of 1000 actinobacteria strains.</title>
        <authorList>
            <person name="Klenk H.-P."/>
        </authorList>
    </citation>
    <scope>NUCLEOTIDE SEQUENCE [LARGE SCALE GENOMIC DNA]</scope>
    <source>
        <strain evidence="4 5">DSM 14555</strain>
    </source>
</reference>
<dbReference type="Pfam" id="PF01648">
    <property type="entry name" value="ACPS"/>
    <property type="match status" value="1"/>
</dbReference>
<dbReference type="GO" id="GO:0016740">
    <property type="term" value="F:transferase activity"/>
    <property type="evidence" value="ECO:0007669"/>
    <property type="project" value="UniProtKB-KW"/>
</dbReference>
<feature type="region of interest" description="Disordered" evidence="2">
    <location>
        <begin position="425"/>
        <end position="456"/>
    </location>
</feature>
<evidence type="ECO:0000313" key="5">
    <source>
        <dbReference type="Proteomes" id="UP001185069"/>
    </source>
</evidence>
<organism evidence="4 5">
    <name type="scientific">Arthrobacter russicus</name>
    <dbReference type="NCBI Taxonomy" id="172040"/>
    <lineage>
        <taxon>Bacteria</taxon>
        <taxon>Bacillati</taxon>
        <taxon>Actinomycetota</taxon>
        <taxon>Actinomycetes</taxon>
        <taxon>Micrococcales</taxon>
        <taxon>Micrococcaceae</taxon>
        <taxon>Arthrobacter</taxon>
    </lineage>
</organism>
<dbReference type="InterPro" id="IPR001227">
    <property type="entry name" value="Ac_transferase_dom_sf"/>
</dbReference>
<evidence type="ECO:0000256" key="2">
    <source>
        <dbReference type="SAM" id="MobiDB-lite"/>
    </source>
</evidence>
<dbReference type="Pfam" id="PF00698">
    <property type="entry name" value="Acyl_transf_1"/>
    <property type="match status" value="1"/>
</dbReference>
<evidence type="ECO:0000256" key="1">
    <source>
        <dbReference type="ARBA" id="ARBA00022679"/>
    </source>
</evidence>
<dbReference type="EMBL" id="JAVDQF010000001">
    <property type="protein sequence ID" value="MDR6271055.1"/>
    <property type="molecule type" value="Genomic_DNA"/>
</dbReference>
<keyword evidence="1 4" id="KW-0808">Transferase</keyword>
<gene>
    <name evidence="4" type="ORF">JOE69_003293</name>
</gene>
<dbReference type="InterPro" id="IPR016036">
    <property type="entry name" value="Malonyl_transacylase_ACP-bd"/>
</dbReference>
<accession>A0ABU1JF58</accession>
<feature type="compositionally biased region" description="Low complexity" evidence="2">
    <location>
        <begin position="538"/>
        <end position="547"/>
    </location>
</feature>
<dbReference type="Gene3D" id="3.10.129.110">
    <property type="entry name" value="Polyketide synthase dehydratase"/>
    <property type="match status" value="1"/>
</dbReference>
<keyword evidence="5" id="KW-1185">Reference proteome</keyword>
<dbReference type="SUPFAM" id="SSF52151">
    <property type="entry name" value="FabD/lysophospholipase-like"/>
    <property type="match status" value="1"/>
</dbReference>
<evidence type="ECO:0000313" key="4">
    <source>
        <dbReference type="EMBL" id="MDR6271055.1"/>
    </source>
</evidence>